<comment type="caution">
    <text evidence="3">The sequence shown here is derived from an EMBL/GenBank/DDBJ whole genome shotgun (WGS) entry which is preliminary data.</text>
</comment>
<feature type="domain" description="DUF6537" evidence="2">
    <location>
        <begin position="165"/>
        <end position="380"/>
    </location>
</feature>
<dbReference type="InterPro" id="IPR002869">
    <property type="entry name" value="Pyrv_flavodox_OxRed_cen"/>
</dbReference>
<dbReference type="Pfam" id="PF20169">
    <property type="entry name" value="DUF6537"/>
    <property type="match status" value="1"/>
</dbReference>
<evidence type="ECO:0000313" key="3">
    <source>
        <dbReference type="EMBL" id="NPT56634.1"/>
    </source>
</evidence>
<protein>
    <submittedName>
        <fullName evidence="3">Indolepyruvate oxidoreductase subunit B</fullName>
    </submittedName>
</protein>
<proteinExistence type="predicted"/>
<dbReference type="AlphaFoldDB" id="A0A972NQ67"/>
<reference evidence="3 4" key="1">
    <citation type="submission" date="2019-11" db="EMBL/GenBank/DDBJ databases">
        <title>Metabolism of dissolved organic matter in forest soils.</title>
        <authorList>
            <person name="Cyle K.T."/>
            <person name="Wilhelm R.C."/>
            <person name="Martinez C.E."/>
        </authorList>
    </citation>
    <scope>NUCLEOTIDE SEQUENCE [LARGE SCALE GENOMIC DNA]</scope>
    <source>
        <strain evidence="3 4">5N</strain>
    </source>
</reference>
<dbReference type="InterPro" id="IPR046667">
    <property type="entry name" value="DUF6537"/>
</dbReference>
<dbReference type="Proteomes" id="UP000655523">
    <property type="component" value="Unassembled WGS sequence"/>
</dbReference>
<dbReference type="GO" id="GO:0016491">
    <property type="term" value="F:oxidoreductase activity"/>
    <property type="evidence" value="ECO:0007669"/>
    <property type="project" value="UniProtKB-KW"/>
</dbReference>
<sequence>MTRHELNGRKPVFSLTPNPGDVDIAVASELVEAARIVQNGFANPQRTTIVGSIHREYAVSEKVAMADGRYDTSKALDALQSMARLCVLFDMREMAWQHGTVINTVMFGAMAGAGALPLSRTACEAAIRAAGKAVDASLAGFSAGHDAARASSAVKHRLAVLPAPLREVVDAGAALTTDYQDARYAQQYRDAVETLRRAEIDAGGASGQFPVTREAARFLALWMSYEDVIRVADLKTRRERLDKVRREMCAQPGDIVQLTEFLKPGRDEVLSMLPPRLAASLERRAFVMSKPRNIGLHIRTDTVSGFAMLCALRSLRRWRRRTARFHSEHRLIAEWQERLRRLLAVPGMTDAAYELALAGNLVKGYGQTHAHGQKNLRAILADIDSPTARAGADLAARIRAAREAALADPEGRQLAKTLGLPTPEPAARPIHFVRNKSAAK</sequence>
<dbReference type="Gene3D" id="3.40.920.10">
    <property type="entry name" value="Pyruvate-ferredoxin oxidoreductase, PFOR, domain III"/>
    <property type="match status" value="1"/>
</dbReference>
<gene>
    <name evidence="3" type="ORF">GNZ13_19100</name>
</gene>
<dbReference type="RefSeq" id="WP_172167161.1">
    <property type="nucleotide sequence ID" value="NZ_WOEZ01000098.1"/>
</dbReference>
<organism evidence="3 4">
    <name type="scientific">Paraburkholderia elongata</name>
    <dbReference type="NCBI Taxonomy" id="2675747"/>
    <lineage>
        <taxon>Bacteria</taxon>
        <taxon>Pseudomonadati</taxon>
        <taxon>Pseudomonadota</taxon>
        <taxon>Betaproteobacteria</taxon>
        <taxon>Burkholderiales</taxon>
        <taxon>Burkholderiaceae</taxon>
        <taxon>Paraburkholderia</taxon>
    </lineage>
</organism>
<accession>A0A972NQ67</accession>
<evidence type="ECO:0000313" key="4">
    <source>
        <dbReference type="Proteomes" id="UP000655523"/>
    </source>
</evidence>
<keyword evidence="4" id="KW-1185">Reference proteome</keyword>
<evidence type="ECO:0000259" key="2">
    <source>
        <dbReference type="Pfam" id="PF20169"/>
    </source>
</evidence>
<keyword evidence="1" id="KW-0560">Oxidoreductase</keyword>
<dbReference type="EMBL" id="WOEZ01000098">
    <property type="protein sequence ID" value="NPT56634.1"/>
    <property type="molecule type" value="Genomic_DNA"/>
</dbReference>
<evidence type="ECO:0000256" key="1">
    <source>
        <dbReference type="ARBA" id="ARBA00023002"/>
    </source>
</evidence>
<name>A0A972NQ67_9BURK</name>